<feature type="transmembrane region" description="Helical" evidence="1">
    <location>
        <begin position="2561"/>
        <end position="2590"/>
    </location>
</feature>
<protein>
    <recommendedName>
        <fullName evidence="5">Transmembrane protein</fullName>
    </recommendedName>
</protein>
<evidence type="ECO:0000256" key="2">
    <source>
        <dbReference type="SAM" id="SignalP"/>
    </source>
</evidence>
<evidence type="ECO:0000256" key="1">
    <source>
        <dbReference type="SAM" id="Phobius"/>
    </source>
</evidence>
<dbReference type="OMA" id="NLIYIHN"/>
<feature type="transmembrane region" description="Helical" evidence="1">
    <location>
        <begin position="2451"/>
        <end position="2471"/>
    </location>
</feature>
<gene>
    <name evidence="3" type="ORF">PPRIM_AZ9-3.1.T1170120</name>
</gene>
<feature type="signal peptide" evidence="2">
    <location>
        <begin position="1"/>
        <end position="18"/>
    </location>
</feature>
<feature type="transmembrane region" description="Helical" evidence="1">
    <location>
        <begin position="2633"/>
        <end position="2655"/>
    </location>
</feature>
<dbReference type="InterPro" id="IPR006212">
    <property type="entry name" value="Furin_repeat"/>
</dbReference>
<dbReference type="Proteomes" id="UP000688137">
    <property type="component" value="Unassembled WGS sequence"/>
</dbReference>
<feature type="transmembrane region" description="Helical" evidence="1">
    <location>
        <begin position="2498"/>
        <end position="2522"/>
    </location>
</feature>
<keyword evidence="2" id="KW-0732">Signal</keyword>
<dbReference type="PANTHER" id="PTHR11319">
    <property type="entry name" value="G PROTEIN-COUPLED RECEPTOR-RELATED"/>
    <property type="match status" value="1"/>
</dbReference>
<reference evidence="3" key="1">
    <citation type="submission" date="2021-01" db="EMBL/GenBank/DDBJ databases">
        <authorList>
            <consortium name="Genoscope - CEA"/>
            <person name="William W."/>
        </authorList>
    </citation>
    <scope>NUCLEOTIDE SEQUENCE</scope>
</reference>
<evidence type="ECO:0000313" key="3">
    <source>
        <dbReference type="EMBL" id="CAD8102083.1"/>
    </source>
</evidence>
<feature type="transmembrane region" description="Helical" evidence="1">
    <location>
        <begin position="2610"/>
        <end position="2627"/>
    </location>
</feature>
<evidence type="ECO:0008006" key="5">
    <source>
        <dbReference type="Google" id="ProtNLM"/>
    </source>
</evidence>
<name>A0A8S1PHC8_PARPR</name>
<keyword evidence="4" id="KW-1185">Reference proteome</keyword>
<accession>A0A8S1PHC8</accession>
<keyword evidence="1" id="KW-1133">Transmembrane helix</keyword>
<dbReference type="CDD" id="cd00064">
    <property type="entry name" value="FU"/>
    <property type="match status" value="1"/>
</dbReference>
<sequence length="2747" mass="322744">MYKAAFLIITWLFQILNCTVLLLSTQYPVKQSIVDIEDNSNYGVFTYYTPLNQMINLAKTLDSPYQEAHLFSVYFQEHTLIAYQKIDVDVQKIYHVIKIFSRSTNTMEEYKFEQDYLKYEGLEVGTIFTYSEELLQLQLKVNTEDQMNTVQIDNIFLQKQKVKFIFGGRNNELDLMGFQGFIFLVLNETYFTRVFYLYSFYCYESRKDFSIPFMEYVSTNLNTFNIPVKIHKEYQIQFWNKLETQINSENLIQVLVVDTQNEIDQKLSLGRNTMQLYYHFQSDSNLLIYCQYYSFKFPYNYYNIDYIQSLIQQTEIIHIDPIFIYSWHYIKIQYQNEMLIFQIYFPNFNENVIVEIQDVRQFSQTVSQITINAKSDQDLEIKGQIASFIFNSCMQDFSIFQPCHFSCFTCNGPFQNNCLSCEENSNRIYNENESTCLCKPWTLEQNNVQCYDLLQDPQVQVLYEQTSKIQGYDKIEPHIICAFGYFLYDGECIRCPSQSQNGYIICIECLLNWETWIYNSTCIQYEIIDKGWKDIQLQYDENFGDQIQNYLYTYGDGELTVCNYCFALCNPYKYNLNCHKLNVNHLGQSAYVHCFYQYDEINQVCLPRKRNDILNEKNCGYNCLVCETKTKICIQCINKNDVLLLNRQGCQQCTIPNCKYCFQYLKADEILISSLISQAFISDQISHSIEILNEDYLIGCALCEDNFIYNFQTMKCELKQTTQDQCIDYFVNDQGNKVCLTTLTKDFSQGYELADCTDYIQKCLKCVQTNRKKLFCTQCLKGYYINNFGQCNQCNQQFTECVPDYIITNNSYITQVQPFVQAISNRLELAFNNFQYLDIYGICKGNIKYSKYCSIEIKIPYCLQYTEDSCSECQQYDNDKTITQYKGKCYKCPYQCLYCQQKSSSSNDLFCLKTNFELFSIDQNTGRPIPKLQNYLKQEQHLIIIQYNYLTLLTIDSDLTFQKVTINLNLDIEYFTNLLVDIPIKNNIQSKQYISQLIINSQLYEEMICPYKLDIFYFDEIVIKDFLISINEQFCENIILITSNNGTKLTFQNITITQQLQENIYKQLFIWNEINYVEFNTVTLDSIQISNFSLFYIKQNKTENGMSVKFENVIFKNCYFFNTSIIQVDLVNPNFETNFIQFNNFTLINCTLQQSKIILIVGEQKRLIFQYIRFSKISFFKCLIEDFQYIENYLTNYQVYTDIAILNTNFTNTNVFMIHSPVHFENIQISSTQFINSSLISTQSNSRLDSYSLKFQISQLLLNEIISDSNIIKIQHDYYEYVQISTIKITHLNQINSLNQNQFLFIIQAKFVLIQDYFCSIIVQSSFQMNIINSKYIKVQNVIIFGQESISRISHEKELDYYQATTLQNLIYIHNSTVITLLKFNITNLKIQNSNLIKLQDDSNIMEIQLIDFNIQNIILVQEFGIYETSIIQFQISKASKVLFNNFYFAFLFGNSYEKIRKASEQLSLISFLSFQSEIQLSNFEFQNNIISNTSNALIYLESKNILLCNFTSIFTNIHADWLYQYINMIYSSSSIKVLEQLFPIQSEGSIFNIQSQQLTLINISSKYSKAIQGGFCKIELVLDSVFNIKNASISDSIAIGGKESKGGSFYVIAKDSNLILNFIDIQITTSYSLYDGGFLYLIPSNIYNRIELRNIIAYNVISLFKGFFGIQFSLQTQYNFVILSNILINVTFDGYYNNTNEFQELNENELSYINKDNGYFYFDYCNLTIYDIYMYFDIINQPAFSLTKIENMKLFNLYMEVGELLTSSLIQYQSYQNSRIKLLNIAHLTLRQSIFRVPQFYKDPCLQNFKEEILQIDKQLINTFQIKQENCLITQILLQSSAPDQLISIQFSDDYQKFFIQDLMIIYFSEISFNLGLFNIHYQKYFKSRLEQFIFINNSCISNNKLNISSQQLGGEQLVILKKHFYYNNSNSQNGQISISNVNYQIQQSLFINNNALQKGGAIYIQNSPFYVISSVISENKAYQGGGIFNDIILKKDRINSLQTTLFFNNQATYKTNSYGQEYYQLKIDTNQKINQLFNKSIQNYQTSKKGNILLHLPSGQSLQSYREFDMKSLTFSNNSINLQFKIQNYFQEDQTLTNLLILCDIQQDILNENFKIVQTNFSFTQIKFNSVESSLNLEEIIFILNPYENNYLQVGISCDAIENVNYKFTFYVKTIKCQMGEYFQEDQCLACNSSKGFYSVNPLIGQCQKSNPYYIRNHTENLLDLYPGVWRYTLYSSTLELCSNQPKNCLGGWKFGDDTCLEGTIGALCQECDLYNTRGFGKYSKTREYTCLLCGNQGLILIEFFFVFIWVLIQIGLTVKSTQLQNQKFLYCKAQTKMYDIIVRLSQDQSGTVIKLISNYFQIVLVVYTFQLNFISNIEDLFKFVGNSTYSTTNNFDCYLSQLDIDYIYINLAFIVIIQVIQYLLYITLSFVFQKLQLNNFTQETLYSSFFYLYLSGFLNLIKVLSSLLTPKMYGEQQWISANVSHQYWTNDHQKAVYILILPLLIFSGFILPVILFITLNQNKKNFNNYSIKQKFGYLFNEYSKRFYFWELIRLSQRLLLTLIIVLLQDFIITKGILLVGLLFTYYLMFNISKPFNVGKLNKFENQCLILCIISLLLCLIQFSIQDNSAVLNYIIQVLILISLLYLVCQCVMKFISVHILKYEVFLDTIRIIIKRHIKIEYILKSKYLELSTERKDRIKRLFMRLKVQTNKKQTQPPCFTHLVSDQRFTQVSVESEKSQKTRLI</sequence>
<dbReference type="PANTHER" id="PTHR11319:SF35">
    <property type="entry name" value="OUTER MEMBRANE PROTEIN PMPC-RELATED"/>
    <property type="match status" value="1"/>
</dbReference>
<comment type="caution">
    <text evidence="3">The sequence shown here is derived from an EMBL/GenBank/DDBJ whole genome shotgun (WGS) entry which is preliminary data.</text>
</comment>
<feature type="transmembrane region" description="Helical" evidence="1">
    <location>
        <begin position="2410"/>
        <end position="2431"/>
    </location>
</feature>
<feature type="chain" id="PRO_5035778303" description="Transmembrane protein" evidence="2">
    <location>
        <begin position="19"/>
        <end position="2747"/>
    </location>
</feature>
<proteinExistence type="predicted"/>
<keyword evidence="1" id="KW-0472">Membrane</keyword>
<keyword evidence="1" id="KW-0812">Transmembrane</keyword>
<dbReference type="EMBL" id="CAJJDM010000120">
    <property type="protein sequence ID" value="CAD8102083.1"/>
    <property type="molecule type" value="Genomic_DNA"/>
</dbReference>
<organism evidence="3 4">
    <name type="scientific">Paramecium primaurelia</name>
    <dbReference type="NCBI Taxonomy" id="5886"/>
    <lineage>
        <taxon>Eukaryota</taxon>
        <taxon>Sar</taxon>
        <taxon>Alveolata</taxon>
        <taxon>Ciliophora</taxon>
        <taxon>Intramacronucleata</taxon>
        <taxon>Oligohymenophorea</taxon>
        <taxon>Peniculida</taxon>
        <taxon>Parameciidae</taxon>
        <taxon>Paramecium</taxon>
    </lineage>
</organism>
<evidence type="ECO:0000313" key="4">
    <source>
        <dbReference type="Proteomes" id="UP000688137"/>
    </source>
</evidence>
<feature type="transmembrane region" description="Helical" evidence="1">
    <location>
        <begin position="2300"/>
        <end position="2321"/>
    </location>
</feature>